<organism evidence="2 3">
    <name type="scientific">Caerostris darwini</name>
    <dbReference type="NCBI Taxonomy" id="1538125"/>
    <lineage>
        <taxon>Eukaryota</taxon>
        <taxon>Metazoa</taxon>
        <taxon>Ecdysozoa</taxon>
        <taxon>Arthropoda</taxon>
        <taxon>Chelicerata</taxon>
        <taxon>Arachnida</taxon>
        <taxon>Araneae</taxon>
        <taxon>Araneomorphae</taxon>
        <taxon>Entelegynae</taxon>
        <taxon>Araneoidea</taxon>
        <taxon>Araneidae</taxon>
        <taxon>Caerostris</taxon>
    </lineage>
</organism>
<dbReference type="EMBL" id="BPLQ01000371">
    <property type="protein sequence ID" value="GIX70457.1"/>
    <property type="molecule type" value="Genomic_DNA"/>
</dbReference>
<keyword evidence="1" id="KW-0732">Signal</keyword>
<proteinExistence type="predicted"/>
<feature type="signal peptide" evidence="1">
    <location>
        <begin position="1"/>
        <end position="20"/>
    </location>
</feature>
<dbReference type="AlphaFoldDB" id="A0AAV4ME54"/>
<keyword evidence="3" id="KW-1185">Reference proteome</keyword>
<dbReference type="Proteomes" id="UP001054837">
    <property type="component" value="Unassembled WGS sequence"/>
</dbReference>
<name>A0AAV4ME54_9ARAC</name>
<sequence>MSPGSIHCFLQLISLVGCEGVEVGWQLELENQIGCVLANGFTTSAKSFIVVMMSIASSTSCGYKPLQKTDE</sequence>
<evidence type="ECO:0000256" key="1">
    <source>
        <dbReference type="SAM" id="SignalP"/>
    </source>
</evidence>
<evidence type="ECO:0000313" key="2">
    <source>
        <dbReference type="EMBL" id="GIX70457.1"/>
    </source>
</evidence>
<reference evidence="2 3" key="1">
    <citation type="submission" date="2021-06" db="EMBL/GenBank/DDBJ databases">
        <title>Caerostris darwini draft genome.</title>
        <authorList>
            <person name="Kono N."/>
            <person name="Arakawa K."/>
        </authorList>
    </citation>
    <scope>NUCLEOTIDE SEQUENCE [LARGE SCALE GENOMIC DNA]</scope>
</reference>
<accession>A0AAV4ME54</accession>
<evidence type="ECO:0000313" key="3">
    <source>
        <dbReference type="Proteomes" id="UP001054837"/>
    </source>
</evidence>
<protein>
    <submittedName>
        <fullName evidence="2">Uncharacterized protein</fullName>
    </submittedName>
</protein>
<feature type="chain" id="PRO_5043573695" evidence="1">
    <location>
        <begin position="21"/>
        <end position="71"/>
    </location>
</feature>
<gene>
    <name evidence="2" type="ORF">CDAR_280531</name>
</gene>
<comment type="caution">
    <text evidence="2">The sequence shown here is derived from an EMBL/GenBank/DDBJ whole genome shotgun (WGS) entry which is preliminary data.</text>
</comment>